<evidence type="ECO:0000256" key="1">
    <source>
        <dbReference type="SAM" id="SignalP"/>
    </source>
</evidence>
<name>A0ABP9P8V5_9BACT</name>
<dbReference type="Proteomes" id="UP001499852">
    <property type="component" value="Unassembled WGS sequence"/>
</dbReference>
<feature type="chain" id="PRO_5046337570" description="Periplasmic heavy metal sensor" evidence="1">
    <location>
        <begin position="21"/>
        <end position="159"/>
    </location>
</feature>
<feature type="signal peptide" evidence="1">
    <location>
        <begin position="1"/>
        <end position="20"/>
    </location>
</feature>
<evidence type="ECO:0000313" key="3">
    <source>
        <dbReference type="Proteomes" id="UP001499852"/>
    </source>
</evidence>
<keyword evidence="1" id="KW-0732">Signal</keyword>
<keyword evidence="3" id="KW-1185">Reference proteome</keyword>
<dbReference type="Gene3D" id="1.20.120.1490">
    <property type="match status" value="1"/>
</dbReference>
<organism evidence="2 3">
    <name type="scientific">Prosthecobacter algae</name>
    <dbReference type="NCBI Taxonomy" id="1144682"/>
    <lineage>
        <taxon>Bacteria</taxon>
        <taxon>Pseudomonadati</taxon>
        <taxon>Verrucomicrobiota</taxon>
        <taxon>Verrucomicrobiia</taxon>
        <taxon>Verrucomicrobiales</taxon>
        <taxon>Verrucomicrobiaceae</taxon>
        <taxon>Prosthecobacter</taxon>
    </lineage>
</organism>
<sequence length="159" mass="17469">MKRGLLILILAVAASTAAFFITRNQCQCGTRLDATSHDGETMLPELEWLHRELKLDDTQFEKVKAQHLAYKPTCEALCMKVVAARKKIGQLAAQGNLSSPEFDAALQEQAAVHVECQKALLRHLHQTAGLMSESQARQYLDAMLPQVIGVAAEPVSHGH</sequence>
<evidence type="ECO:0008006" key="4">
    <source>
        <dbReference type="Google" id="ProtNLM"/>
    </source>
</evidence>
<protein>
    <recommendedName>
        <fullName evidence="4">Periplasmic heavy metal sensor</fullName>
    </recommendedName>
</protein>
<reference evidence="3" key="1">
    <citation type="journal article" date="2019" name="Int. J. Syst. Evol. Microbiol.">
        <title>The Global Catalogue of Microorganisms (GCM) 10K type strain sequencing project: providing services to taxonomists for standard genome sequencing and annotation.</title>
        <authorList>
            <consortium name="The Broad Institute Genomics Platform"/>
            <consortium name="The Broad Institute Genome Sequencing Center for Infectious Disease"/>
            <person name="Wu L."/>
            <person name="Ma J."/>
        </authorList>
    </citation>
    <scope>NUCLEOTIDE SEQUENCE [LARGE SCALE GENOMIC DNA]</scope>
    <source>
        <strain evidence="3">JCM 18053</strain>
    </source>
</reference>
<dbReference type="InterPro" id="IPR025961">
    <property type="entry name" value="Metal_resist"/>
</dbReference>
<dbReference type="Pfam" id="PF13801">
    <property type="entry name" value="Metal_resist"/>
    <property type="match status" value="1"/>
</dbReference>
<proteinExistence type="predicted"/>
<evidence type="ECO:0000313" key="2">
    <source>
        <dbReference type="EMBL" id="GAA5141114.1"/>
    </source>
</evidence>
<comment type="caution">
    <text evidence="2">The sequence shown here is derived from an EMBL/GenBank/DDBJ whole genome shotgun (WGS) entry which is preliminary data.</text>
</comment>
<dbReference type="EMBL" id="BAABIA010000004">
    <property type="protein sequence ID" value="GAA5141114.1"/>
    <property type="molecule type" value="Genomic_DNA"/>
</dbReference>
<dbReference type="RefSeq" id="WP_345736690.1">
    <property type="nucleotide sequence ID" value="NZ_BAABIA010000004.1"/>
</dbReference>
<accession>A0ABP9P8V5</accession>
<gene>
    <name evidence="2" type="ORF">GCM10023213_24820</name>
</gene>